<organism evidence="2">
    <name type="scientific">Spodoptera frugiperda</name>
    <name type="common">Fall armyworm</name>
    <dbReference type="NCBI Taxonomy" id="7108"/>
    <lineage>
        <taxon>Eukaryota</taxon>
        <taxon>Metazoa</taxon>
        <taxon>Ecdysozoa</taxon>
        <taxon>Arthropoda</taxon>
        <taxon>Hexapoda</taxon>
        <taxon>Insecta</taxon>
        <taxon>Pterygota</taxon>
        <taxon>Neoptera</taxon>
        <taxon>Endopterygota</taxon>
        <taxon>Lepidoptera</taxon>
        <taxon>Glossata</taxon>
        <taxon>Ditrysia</taxon>
        <taxon>Noctuoidea</taxon>
        <taxon>Noctuidae</taxon>
        <taxon>Amphipyrinae</taxon>
        <taxon>Spodoptera</taxon>
    </lineage>
</organism>
<proteinExistence type="predicted"/>
<evidence type="ECO:0000259" key="1">
    <source>
        <dbReference type="SMART" id="SM00703"/>
    </source>
</evidence>
<accession>A0A2H1WV80</accession>
<dbReference type="InterPro" id="IPR052728">
    <property type="entry name" value="O2_lipid_transport_reg"/>
</dbReference>
<dbReference type="PANTHER" id="PTHR11161:SF0">
    <property type="entry name" value="O-ACYLTRANSFERASE LIKE PROTEIN"/>
    <property type="match status" value="1"/>
</dbReference>
<dbReference type="SMART" id="SM00703">
    <property type="entry name" value="NRF"/>
    <property type="match status" value="1"/>
</dbReference>
<protein>
    <submittedName>
        <fullName evidence="2">SFRICE_009648</fullName>
    </submittedName>
</protein>
<gene>
    <name evidence="2" type="ORF">SFRICE_009648</name>
</gene>
<reference evidence="2" key="1">
    <citation type="submission" date="2016-07" db="EMBL/GenBank/DDBJ databases">
        <authorList>
            <person name="Bretaudeau A."/>
        </authorList>
    </citation>
    <scope>NUCLEOTIDE SEQUENCE</scope>
    <source>
        <strain evidence="2">Rice</strain>
        <tissue evidence="2">Whole body</tissue>
    </source>
</reference>
<sequence>MVNRYRKGKMPVNEQTDQMMVSNRHRQWTPETPRVLKELLEVRNLWVVGESGIGKGVIGPPVTSFTQRNITQALFHLLIRVPRGVLTGNTLDMGNYHQCLGINMVTETNTELQGKYCMIRVPMNQRYHFPEDFEVPNFDPRFLQLDDETVATLKEYYASKQGMLAMTGIFNDERTSIQNPLSGLSFRLAICIPRSCTTQQAINSYLFNISAIGFQYTDEFCRLPNDKPWVPGDTVAKLLYISDPKTVSVIGRSFSVYTNGRRVMTFTSGANTIECLDGIRALAMMWVVLGHSFSSEPNWSNPLDGSTKTSFYQRFLLRSRGMKSILSPKSAQTLSVYQIS</sequence>
<feature type="domain" description="Nose resistant-to-fluoxetine protein N-terminal" evidence="1">
    <location>
        <begin position="64"/>
        <end position="223"/>
    </location>
</feature>
<name>A0A2H1WV80_SPOFR</name>
<dbReference type="PANTHER" id="PTHR11161">
    <property type="entry name" value="O-ACYLTRANSFERASE"/>
    <property type="match status" value="1"/>
</dbReference>
<dbReference type="InterPro" id="IPR006621">
    <property type="entry name" value="Nose-resist-to-fluoxetine_N"/>
</dbReference>
<dbReference type="Pfam" id="PF20146">
    <property type="entry name" value="NRF"/>
    <property type="match status" value="1"/>
</dbReference>
<evidence type="ECO:0000313" key="2">
    <source>
        <dbReference type="EMBL" id="SOQ56968.1"/>
    </source>
</evidence>
<dbReference type="AlphaFoldDB" id="A0A2H1WV80"/>
<dbReference type="EMBL" id="ODYU01011308">
    <property type="protein sequence ID" value="SOQ56968.1"/>
    <property type="molecule type" value="Genomic_DNA"/>
</dbReference>